<accession>A0A9D1QI56</accession>
<proteinExistence type="predicted"/>
<dbReference type="PROSITE" id="PS51257">
    <property type="entry name" value="PROKAR_LIPOPROTEIN"/>
    <property type="match status" value="1"/>
</dbReference>
<protein>
    <recommendedName>
        <fullName evidence="4">Lipoprotein</fullName>
    </recommendedName>
</protein>
<reference evidence="2" key="1">
    <citation type="journal article" date="2021" name="PeerJ">
        <title>Extensive microbial diversity within the chicken gut microbiome revealed by metagenomics and culture.</title>
        <authorList>
            <person name="Gilroy R."/>
            <person name="Ravi A."/>
            <person name="Getino M."/>
            <person name="Pursley I."/>
            <person name="Horton D.L."/>
            <person name="Alikhan N.F."/>
            <person name="Baker D."/>
            <person name="Gharbi K."/>
            <person name="Hall N."/>
            <person name="Watson M."/>
            <person name="Adriaenssens E.M."/>
            <person name="Foster-Nyarko E."/>
            <person name="Jarju S."/>
            <person name="Secka A."/>
            <person name="Antonio M."/>
            <person name="Oren A."/>
            <person name="Chaudhuri R.R."/>
            <person name="La Ragione R."/>
            <person name="Hildebrand F."/>
            <person name="Pallen M.J."/>
        </authorList>
    </citation>
    <scope>NUCLEOTIDE SEQUENCE</scope>
    <source>
        <strain evidence="2">ChiHjej13B12-752</strain>
    </source>
</reference>
<gene>
    <name evidence="2" type="ORF">H9891_07490</name>
</gene>
<evidence type="ECO:0000256" key="1">
    <source>
        <dbReference type="SAM" id="SignalP"/>
    </source>
</evidence>
<sequence>MKKLIPILLAAFLIVGCQAQDREEFDAMYNAFERNQSEIEADFHDYYEKIEASDDRETQLRIIYEEMIPAVEDFEATIQNYEVSSEEHKALKEDMLSYISSLHELAGNIGKFNRTFIAANPFDDEFTKEADEILETIKSQEEQVQHDYDKVLDGYEKLDAE</sequence>
<dbReference type="EMBL" id="DXHR01000025">
    <property type="protein sequence ID" value="HIW12988.1"/>
    <property type="molecule type" value="Genomic_DNA"/>
</dbReference>
<dbReference type="AlphaFoldDB" id="A0A9D1QI56"/>
<dbReference type="Proteomes" id="UP000823989">
    <property type="component" value="Unassembled WGS sequence"/>
</dbReference>
<evidence type="ECO:0000313" key="3">
    <source>
        <dbReference type="Proteomes" id="UP000823989"/>
    </source>
</evidence>
<evidence type="ECO:0000313" key="2">
    <source>
        <dbReference type="EMBL" id="HIW12988.1"/>
    </source>
</evidence>
<feature type="signal peptide" evidence="1">
    <location>
        <begin position="1"/>
        <end position="19"/>
    </location>
</feature>
<name>A0A9D1QI56_9STAP</name>
<organism evidence="2 3">
    <name type="scientific">Candidatus Salinicoccus stercoripullorum</name>
    <dbReference type="NCBI Taxonomy" id="2838756"/>
    <lineage>
        <taxon>Bacteria</taxon>
        <taxon>Bacillati</taxon>
        <taxon>Bacillota</taxon>
        <taxon>Bacilli</taxon>
        <taxon>Bacillales</taxon>
        <taxon>Staphylococcaceae</taxon>
        <taxon>Salinicoccus</taxon>
    </lineage>
</organism>
<comment type="caution">
    <text evidence="2">The sequence shown here is derived from an EMBL/GenBank/DDBJ whole genome shotgun (WGS) entry which is preliminary data.</text>
</comment>
<keyword evidence="1" id="KW-0732">Signal</keyword>
<feature type="chain" id="PRO_5039652721" description="Lipoprotein" evidence="1">
    <location>
        <begin position="20"/>
        <end position="161"/>
    </location>
</feature>
<evidence type="ECO:0008006" key="4">
    <source>
        <dbReference type="Google" id="ProtNLM"/>
    </source>
</evidence>
<reference evidence="2" key="2">
    <citation type="submission" date="2021-04" db="EMBL/GenBank/DDBJ databases">
        <authorList>
            <person name="Gilroy R."/>
        </authorList>
    </citation>
    <scope>NUCLEOTIDE SEQUENCE</scope>
    <source>
        <strain evidence="2">ChiHjej13B12-752</strain>
    </source>
</reference>